<dbReference type="GO" id="GO:0046872">
    <property type="term" value="F:metal ion binding"/>
    <property type="evidence" value="ECO:0007669"/>
    <property type="project" value="UniProtKB-KW"/>
</dbReference>
<dbReference type="AlphaFoldDB" id="Q726V3"/>
<dbReference type="PROSITE" id="PS51918">
    <property type="entry name" value="RADICAL_SAM"/>
    <property type="match status" value="1"/>
</dbReference>
<protein>
    <submittedName>
        <fullName evidence="8">Radical SAM domain protein</fullName>
    </submittedName>
</protein>
<evidence type="ECO:0000256" key="6">
    <source>
        <dbReference type="ARBA" id="ARBA00023014"/>
    </source>
</evidence>
<dbReference type="eggNOG" id="COG0535">
    <property type="taxonomic scope" value="Bacteria"/>
</dbReference>
<organism evidence="8 9">
    <name type="scientific">Nitratidesulfovibrio vulgaris (strain ATCC 29579 / DSM 644 / CCUG 34227 / NCIMB 8303 / VKM B-1760 / Hildenborough)</name>
    <name type="common">Desulfovibrio vulgaris</name>
    <dbReference type="NCBI Taxonomy" id="882"/>
    <lineage>
        <taxon>Bacteria</taxon>
        <taxon>Pseudomonadati</taxon>
        <taxon>Thermodesulfobacteriota</taxon>
        <taxon>Desulfovibrionia</taxon>
        <taxon>Desulfovibrionales</taxon>
        <taxon>Desulfovibrionaceae</taxon>
        <taxon>Nitratidesulfovibrio</taxon>
    </lineage>
</organism>
<evidence type="ECO:0000259" key="7">
    <source>
        <dbReference type="PROSITE" id="PS51918"/>
    </source>
</evidence>
<keyword evidence="2" id="KW-0004">4Fe-4S</keyword>
<dbReference type="InterPro" id="IPR007197">
    <property type="entry name" value="rSAM"/>
</dbReference>
<dbReference type="Pfam" id="PF13186">
    <property type="entry name" value="SPASM"/>
    <property type="match status" value="1"/>
</dbReference>
<dbReference type="GO" id="GO:0051536">
    <property type="term" value="F:iron-sulfur cluster binding"/>
    <property type="evidence" value="ECO:0007669"/>
    <property type="project" value="UniProtKB-KW"/>
</dbReference>
<dbReference type="DNASU" id="2793716"/>
<evidence type="ECO:0000256" key="5">
    <source>
        <dbReference type="ARBA" id="ARBA00023004"/>
    </source>
</evidence>
<dbReference type="CDD" id="cd21109">
    <property type="entry name" value="SPASM"/>
    <property type="match status" value="1"/>
</dbReference>
<evidence type="ECO:0000313" key="8">
    <source>
        <dbReference type="EMBL" id="AAS97474.1"/>
    </source>
</evidence>
<dbReference type="InterPro" id="IPR023885">
    <property type="entry name" value="4Fe4S-binding_SPASM_dom"/>
</dbReference>
<evidence type="ECO:0000256" key="1">
    <source>
        <dbReference type="ARBA" id="ARBA00001966"/>
    </source>
</evidence>
<dbReference type="HOGENOM" id="CLU_009273_1_2_7"/>
<dbReference type="Proteomes" id="UP000002194">
    <property type="component" value="Chromosome"/>
</dbReference>
<keyword evidence="4" id="KW-0479">Metal-binding</keyword>
<dbReference type="Pfam" id="PF04055">
    <property type="entry name" value="Radical_SAM"/>
    <property type="match status" value="1"/>
</dbReference>
<keyword evidence="9" id="KW-1185">Reference proteome</keyword>
<dbReference type="EnsemblBacteria" id="AAS97474">
    <property type="protein sequence ID" value="AAS97474"/>
    <property type="gene ID" value="DVU_3003"/>
</dbReference>
<dbReference type="KEGG" id="dvu:DVU_3003"/>
<feature type="domain" description="Radical SAM core" evidence="7">
    <location>
        <begin position="84"/>
        <end position="305"/>
    </location>
</feature>
<keyword evidence="5" id="KW-0408">Iron</keyword>
<dbReference type="GO" id="GO:0003824">
    <property type="term" value="F:catalytic activity"/>
    <property type="evidence" value="ECO:0007669"/>
    <property type="project" value="InterPro"/>
</dbReference>
<evidence type="ECO:0000313" key="9">
    <source>
        <dbReference type="Proteomes" id="UP000002194"/>
    </source>
</evidence>
<dbReference type="SUPFAM" id="SSF102114">
    <property type="entry name" value="Radical SAM enzymes"/>
    <property type="match status" value="1"/>
</dbReference>
<dbReference type="Gene3D" id="3.20.20.70">
    <property type="entry name" value="Aldolase class I"/>
    <property type="match status" value="1"/>
</dbReference>
<proteinExistence type="predicted"/>
<dbReference type="PATRIC" id="fig|882.5.peg.2721"/>
<reference evidence="8 9" key="1">
    <citation type="journal article" date="2004" name="Nat. Biotechnol.">
        <title>The genome sequence of the anaerobic, sulfate-reducing bacterium Desulfovibrio vulgaris Hildenborough.</title>
        <authorList>
            <person name="Heidelberg J.F."/>
            <person name="Seshadri R."/>
            <person name="Haveman S.A."/>
            <person name="Hemme C.L."/>
            <person name="Paulsen I.T."/>
            <person name="Kolonay J.F."/>
            <person name="Eisen J.A."/>
            <person name="Ward N."/>
            <person name="Methe B."/>
            <person name="Brinkac L.M."/>
            <person name="Daugherty S.C."/>
            <person name="Deboy R.T."/>
            <person name="Dodson R.J."/>
            <person name="Durkin A.S."/>
            <person name="Madupu R."/>
            <person name="Nelson W.C."/>
            <person name="Sullivan S.A."/>
            <person name="Fouts D."/>
            <person name="Haft D.H."/>
            <person name="Selengut J."/>
            <person name="Peterson J.D."/>
            <person name="Davidsen T.M."/>
            <person name="Zafar N."/>
            <person name="Zhou L."/>
            <person name="Radune D."/>
            <person name="Dimitrov G."/>
            <person name="Hance M."/>
            <person name="Tran K."/>
            <person name="Khouri H."/>
            <person name="Gill J."/>
            <person name="Utterback T.R."/>
            <person name="Feldblyum T.V."/>
            <person name="Wall J.D."/>
            <person name="Voordouw G."/>
            <person name="Fraser C.M."/>
        </authorList>
    </citation>
    <scope>NUCLEOTIDE SEQUENCE [LARGE SCALE GENOMIC DNA]</scope>
    <source>
        <strain evidence="9">ATCC 29579 / DSM 644 / NCIMB 8303 / VKM B-1760 / Hildenborough</strain>
    </source>
</reference>
<sequence length="370" mass="41911">MEYISLNRLGGAAGCPADAEAAARFRAALPEGCKGTFAVARRIAPVIIDFDLVMQEGAASVSLAKGLGLPVVPCIRRQVERARTDFPQRLQLELTNCCNNDCVMCPRHGGHFTRKPKHMDLDLVRRALDEIAQHYNYQLQLFHIGEPLLHPRIFEILDMLEDYPTLGRKWISSKGQELTPDIMRRVLTSKVDYFNYSLLAMTPATYARIVPNGDYATVRGNLERLADLKRDLGVQRPYLRAQMIEMDEALHEIDAFLDTWADRVDLLSVNRLETFSNRIDAKVTSAIKPRESIGPRACKRLERGDLYILSNGEVTVCDTDFNGELSLGNLNETTLAEMARGARYRQIIDSHERGDYSQIELCRHCEDWNL</sequence>
<dbReference type="EMBL" id="AE017285">
    <property type="protein sequence ID" value="AAS97474.1"/>
    <property type="molecule type" value="Genomic_DNA"/>
</dbReference>
<dbReference type="SFLD" id="SFLDG01067">
    <property type="entry name" value="SPASM/twitch_domain_containing"/>
    <property type="match status" value="1"/>
</dbReference>
<dbReference type="SMR" id="Q726V3"/>
<dbReference type="InterPro" id="IPR013785">
    <property type="entry name" value="Aldolase_TIM"/>
</dbReference>
<evidence type="ECO:0000256" key="4">
    <source>
        <dbReference type="ARBA" id="ARBA00022723"/>
    </source>
</evidence>
<dbReference type="PANTHER" id="PTHR11228:SF34">
    <property type="entry name" value="TUNGSTEN-CONTAINING ALDEHYDE FERREDOXIN OXIDOREDUCTASE COFACTOR MODIFYING PROTEIN"/>
    <property type="match status" value="1"/>
</dbReference>
<dbReference type="PaxDb" id="882-DVU_3003"/>
<dbReference type="InterPro" id="IPR050377">
    <property type="entry name" value="Radical_SAM_PqqE_MftC-like"/>
</dbReference>
<dbReference type="InterPro" id="IPR034391">
    <property type="entry name" value="AdoMet-like_SPASM_containing"/>
</dbReference>
<dbReference type="STRING" id="882.DVU_3003"/>
<dbReference type="SFLD" id="SFLDS00029">
    <property type="entry name" value="Radical_SAM"/>
    <property type="match status" value="1"/>
</dbReference>
<gene>
    <name evidence="8" type="ordered locus">DVU_3003</name>
</gene>
<keyword evidence="6" id="KW-0411">Iron-sulfur</keyword>
<dbReference type="RefSeq" id="WP_010940262.1">
    <property type="nucleotide sequence ID" value="NC_002937.3"/>
</dbReference>
<dbReference type="CDD" id="cd01335">
    <property type="entry name" value="Radical_SAM"/>
    <property type="match status" value="1"/>
</dbReference>
<dbReference type="IntAct" id="Q726V3">
    <property type="interactions" value="1"/>
</dbReference>
<name>Q726V3_NITV2</name>
<dbReference type="PANTHER" id="PTHR11228">
    <property type="entry name" value="RADICAL SAM DOMAIN PROTEIN"/>
    <property type="match status" value="1"/>
</dbReference>
<dbReference type="OrthoDB" id="9810775at2"/>
<evidence type="ECO:0000256" key="3">
    <source>
        <dbReference type="ARBA" id="ARBA00022691"/>
    </source>
</evidence>
<accession>Q726V3</accession>
<comment type="cofactor">
    <cofactor evidence="1">
        <name>[4Fe-4S] cluster</name>
        <dbReference type="ChEBI" id="CHEBI:49883"/>
    </cofactor>
</comment>
<keyword evidence="3" id="KW-0949">S-adenosyl-L-methionine</keyword>
<dbReference type="SFLD" id="SFLDG01387">
    <property type="entry name" value="BtrN-like_SPASM_domain_contain"/>
    <property type="match status" value="1"/>
</dbReference>
<evidence type="ECO:0000256" key="2">
    <source>
        <dbReference type="ARBA" id="ARBA00022485"/>
    </source>
</evidence>
<dbReference type="PhylomeDB" id="Q726V3"/>
<dbReference type="InterPro" id="IPR058240">
    <property type="entry name" value="rSAM_sf"/>
</dbReference>